<comment type="caution">
    <text evidence="2">The sequence shown here is derived from an EMBL/GenBank/DDBJ whole genome shotgun (WGS) entry which is preliminary data.</text>
</comment>
<organism evidence="2 3">
    <name type="scientific">Candidatus Gottesmanbacteria bacterium RIFCSPHIGHO2_01_FULL_39_10</name>
    <dbReference type="NCBI Taxonomy" id="1798375"/>
    <lineage>
        <taxon>Bacteria</taxon>
        <taxon>Candidatus Gottesmaniibacteriota</taxon>
    </lineage>
</organism>
<accession>A0A1F5ZP12</accession>
<evidence type="ECO:0000256" key="1">
    <source>
        <dbReference type="SAM" id="MobiDB-lite"/>
    </source>
</evidence>
<feature type="region of interest" description="Disordered" evidence="1">
    <location>
        <begin position="184"/>
        <end position="222"/>
    </location>
</feature>
<dbReference type="STRING" id="1798375.A2773_06460"/>
<name>A0A1F5ZP12_9BACT</name>
<protein>
    <submittedName>
        <fullName evidence="2">Uncharacterized protein</fullName>
    </submittedName>
</protein>
<feature type="compositionally biased region" description="Polar residues" evidence="1">
    <location>
        <begin position="184"/>
        <end position="196"/>
    </location>
</feature>
<reference evidence="2 3" key="1">
    <citation type="journal article" date="2016" name="Nat. Commun.">
        <title>Thousands of microbial genomes shed light on interconnected biogeochemical processes in an aquifer system.</title>
        <authorList>
            <person name="Anantharaman K."/>
            <person name="Brown C.T."/>
            <person name="Hug L.A."/>
            <person name="Sharon I."/>
            <person name="Castelle C.J."/>
            <person name="Probst A.J."/>
            <person name="Thomas B.C."/>
            <person name="Singh A."/>
            <person name="Wilkins M.J."/>
            <person name="Karaoz U."/>
            <person name="Brodie E.L."/>
            <person name="Williams K.H."/>
            <person name="Hubbard S.S."/>
            <person name="Banfield J.F."/>
        </authorList>
    </citation>
    <scope>NUCLEOTIDE SEQUENCE [LARGE SCALE GENOMIC DNA]</scope>
</reference>
<proteinExistence type="predicted"/>
<evidence type="ECO:0000313" key="2">
    <source>
        <dbReference type="EMBL" id="OGG14236.1"/>
    </source>
</evidence>
<evidence type="ECO:0000313" key="3">
    <source>
        <dbReference type="Proteomes" id="UP000177383"/>
    </source>
</evidence>
<dbReference type="AlphaFoldDB" id="A0A1F5ZP12"/>
<dbReference type="EMBL" id="MFJE01000022">
    <property type="protein sequence ID" value="OGG14236.1"/>
    <property type="molecule type" value="Genomic_DNA"/>
</dbReference>
<gene>
    <name evidence="2" type="ORF">A2773_06460</name>
</gene>
<dbReference type="Proteomes" id="UP000177383">
    <property type="component" value="Unassembled WGS sequence"/>
</dbReference>
<sequence>MNKKILIGVVALFILAGVGGGAYFAFKGQEVKNPSFGGVENKNDQILTTYKDPNLGFVFEYPNNLTVNPHEEDKENYAYVELTAAGSDGSIVIWAKDTTYTDLSEWMQGEDEVAGGNAIDTTWGGKEAKKVRITKPAPKVVTATLYDDLLFLIEETPDKEGKLDTAYENILSSFKFYTVSSSGETIPASDITSSGGSEDESVMTDDGLPAGEGGYVDEEVVE</sequence>